<dbReference type="WBParaSite" id="Hba_13299">
    <property type="protein sequence ID" value="Hba_13299"/>
    <property type="gene ID" value="Hba_13299"/>
</dbReference>
<evidence type="ECO:0000313" key="1">
    <source>
        <dbReference type="Proteomes" id="UP000095283"/>
    </source>
</evidence>
<name>A0A1I7X741_HETBA</name>
<dbReference type="AlphaFoldDB" id="A0A1I7X741"/>
<reference evidence="2" key="1">
    <citation type="submission" date="2016-11" db="UniProtKB">
        <authorList>
            <consortium name="WormBaseParasite"/>
        </authorList>
    </citation>
    <scope>IDENTIFICATION</scope>
</reference>
<sequence length="270" mass="31445">MVSDEPRRKYAKLDNLVPVEEMRITPILHISLTREEIPLVEFYVIHFINKKNISNFLRDLPVIPDKFSFLKRVDREGRILIQPLSDPIHADLLHVLSLYSLTANDLQVVRVPESKPYTRKQFNWSKVYWPTAFHPNKDVEILLNGMYFYREFKQKVFEWSIRAIETGCIVVQTLAFILSVISMPPFSSVIFQALVHCRAARVFFVCKSRNGVLCPGRIFGFFASFHRSGQANPLMVSDQPYPRIRNCATLFIVLDMLKQQVVTLMYFLNS</sequence>
<evidence type="ECO:0000313" key="2">
    <source>
        <dbReference type="WBParaSite" id="Hba_13299"/>
    </source>
</evidence>
<organism evidence="1 2">
    <name type="scientific">Heterorhabditis bacteriophora</name>
    <name type="common">Entomopathogenic nematode worm</name>
    <dbReference type="NCBI Taxonomy" id="37862"/>
    <lineage>
        <taxon>Eukaryota</taxon>
        <taxon>Metazoa</taxon>
        <taxon>Ecdysozoa</taxon>
        <taxon>Nematoda</taxon>
        <taxon>Chromadorea</taxon>
        <taxon>Rhabditida</taxon>
        <taxon>Rhabditina</taxon>
        <taxon>Rhabditomorpha</taxon>
        <taxon>Strongyloidea</taxon>
        <taxon>Heterorhabditidae</taxon>
        <taxon>Heterorhabditis</taxon>
    </lineage>
</organism>
<dbReference type="Proteomes" id="UP000095283">
    <property type="component" value="Unplaced"/>
</dbReference>
<proteinExistence type="predicted"/>
<keyword evidence="1" id="KW-1185">Reference proteome</keyword>
<accession>A0A1I7X741</accession>
<protein>
    <submittedName>
        <fullName evidence="2">AHD domain-containing protein</fullName>
    </submittedName>
</protein>